<comment type="caution">
    <text evidence="2">The sequence shown here is derived from an EMBL/GenBank/DDBJ whole genome shotgun (WGS) entry which is preliminary data.</text>
</comment>
<evidence type="ECO:0008006" key="4">
    <source>
        <dbReference type="Google" id="ProtNLM"/>
    </source>
</evidence>
<gene>
    <name evidence="2" type="ORF">E3C22_02575</name>
</gene>
<sequence>MFRKLAKTLCVVAALGAAGAAAPTAASAAGFGATVTIGGGGVEFVGHRHHRRHYGHCSPGRAVSKARHYGLRHAHVRRITHRSILVAGRKHHRHALIRFARVRGCPVISYR</sequence>
<keyword evidence="1" id="KW-0732">Signal</keyword>
<organism evidence="2 3">
    <name type="scientific">Jiella endophytica</name>
    <dbReference type="NCBI Taxonomy" id="2558362"/>
    <lineage>
        <taxon>Bacteria</taxon>
        <taxon>Pseudomonadati</taxon>
        <taxon>Pseudomonadota</taxon>
        <taxon>Alphaproteobacteria</taxon>
        <taxon>Hyphomicrobiales</taxon>
        <taxon>Aurantimonadaceae</taxon>
        <taxon>Jiella</taxon>
    </lineage>
</organism>
<proteinExistence type="predicted"/>
<dbReference type="AlphaFoldDB" id="A0A4Y8RV02"/>
<evidence type="ECO:0000256" key="1">
    <source>
        <dbReference type="SAM" id="SignalP"/>
    </source>
</evidence>
<name>A0A4Y8RV02_9HYPH</name>
<dbReference type="Proteomes" id="UP000298179">
    <property type="component" value="Unassembled WGS sequence"/>
</dbReference>
<dbReference type="EMBL" id="SOZD01000001">
    <property type="protein sequence ID" value="TFF27361.1"/>
    <property type="molecule type" value="Genomic_DNA"/>
</dbReference>
<reference evidence="2 3" key="1">
    <citation type="submission" date="2019-03" db="EMBL/GenBank/DDBJ databases">
        <title>Jiella endophytica sp. nov., a novel endophytic bacterium isolated from root of Ficus microcarpa Linn. f.</title>
        <authorList>
            <person name="Tuo L."/>
        </authorList>
    </citation>
    <scope>NUCLEOTIDE SEQUENCE [LARGE SCALE GENOMIC DNA]</scope>
    <source>
        <strain evidence="2 3">CBS5Q-3</strain>
    </source>
</reference>
<keyword evidence="3" id="KW-1185">Reference proteome</keyword>
<protein>
    <recommendedName>
        <fullName evidence="4">Antifreeze protein</fullName>
    </recommendedName>
</protein>
<evidence type="ECO:0000313" key="3">
    <source>
        <dbReference type="Proteomes" id="UP000298179"/>
    </source>
</evidence>
<dbReference type="RefSeq" id="WP_134759896.1">
    <property type="nucleotide sequence ID" value="NZ_SOZD01000001.1"/>
</dbReference>
<accession>A0A4Y8RV02</accession>
<feature type="chain" id="PRO_5021359910" description="Antifreeze protein" evidence="1">
    <location>
        <begin position="29"/>
        <end position="111"/>
    </location>
</feature>
<evidence type="ECO:0000313" key="2">
    <source>
        <dbReference type="EMBL" id="TFF27361.1"/>
    </source>
</evidence>
<dbReference type="OrthoDB" id="8453806at2"/>
<feature type="signal peptide" evidence="1">
    <location>
        <begin position="1"/>
        <end position="28"/>
    </location>
</feature>